<gene>
    <name evidence="1" type="ORF">Y1Q_0019069</name>
</gene>
<comment type="caution">
    <text evidence="1">The sequence shown here is derived from an EMBL/GenBank/DDBJ whole genome shotgun (WGS) entry which is preliminary data.</text>
</comment>
<accession>A0A151N0Z3</accession>
<sequence>MSIDYPDTVAALRSPATSNVVVTKSAHSIRLPSPPVDRSTQTTIVAPSAASPYLEIQDEKPQECQRRATELPAPPTHLFSHLPLHSQQQAKTPYGQELEQRCSSETTDVSLALVSKLIVSLTFLLLRCEKRREGVMKIPEVLKPEVLKF</sequence>
<dbReference type="STRING" id="8496.A0A151N0Z3"/>
<evidence type="ECO:0000313" key="1">
    <source>
        <dbReference type="EMBL" id="KYO30444.1"/>
    </source>
</evidence>
<name>A0A151N0Z3_ALLMI</name>
<protein>
    <submittedName>
        <fullName evidence="1">Uncharacterized protein</fullName>
    </submittedName>
</protein>
<dbReference type="AlphaFoldDB" id="A0A151N0Z3"/>
<dbReference type="EMBL" id="AKHW03004164">
    <property type="protein sequence ID" value="KYO30444.1"/>
    <property type="molecule type" value="Genomic_DNA"/>
</dbReference>
<evidence type="ECO:0000313" key="2">
    <source>
        <dbReference type="Proteomes" id="UP000050525"/>
    </source>
</evidence>
<dbReference type="Proteomes" id="UP000050525">
    <property type="component" value="Unassembled WGS sequence"/>
</dbReference>
<proteinExistence type="predicted"/>
<keyword evidence="2" id="KW-1185">Reference proteome</keyword>
<organism evidence="1 2">
    <name type="scientific">Alligator mississippiensis</name>
    <name type="common">American alligator</name>
    <dbReference type="NCBI Taxonomy" id="8496"/>
    <lineage>
        <taxon>Eukaryota</taxon>
        <taxon>Metazoa</taxon>
        <taxon>Chordata</taxon>
        <taxon>Craniata</taxon>
        <taxon>Vertebrata</taxon>
        <taxon>Euteleostomi</taxon>
        <taxon>Archelosauria</taxon>
        <taxon>Archosauria</taxon>
        <taxon>Crocodylia</taxon>
        <taxon>Alligatoridae</taxon>
        <taxon>Alligatorinae</taxon>
        <taxon>Alligator</taxon>
    </lineage>
</organism>
<reference evidence="1 2" key="1">
    <citation type="journal article" date="2012" name="Genome Biol.">
        <title>Sequencing three crocodilian genomes to illuminate the evolution of archosaurs and amniotes.</title>
        <authorList>
            <person name="St John J.A."/>
            <person name="Braun E.L."/>
            <person name="Isberg S.R."/>
            <person name="Miles L.G."/>
            <person name="Chong A.Y."/>
            <person name="Gongora J."/>
            <person name="Dalzell P."/>
            <person name="Moran C."/>
            <person name="Bed'hom B."/>
            <person name="Abzhanov A."/>
            <person name="Burgess S.C."/>
            <person name="Cooksey A.M."/>
            <person name="Castoe T.A."/>
            <person name="Crawford N.G."/>
            <person name="Densmore L.D."/>
            <person name="Drew J.C."/>
            <person name="Edwards S.V."/>
            <person name="Faircloth B.C."/>
            <person name="Fujita M.K."/>
            <person name="Greenwold M.J."/>
            <person name="Hoffmann F.G."/>
            <person name="Howard J.M."/>
            <person name="Iguchi T."/>
            <person name="Janes D.E."/>
            <person name="Khan S.Y."/>
            <person name="Kohno S."/>
            <person name="de Koning A.J."/>
            <person name="Lance S.L."/>
            <person name="McCarthy F.M."/>
            <person name="McCormack J.E."/>
            <person name="Merchant M.E."/>
            <person name="Peterson D.G."/>
            <person name="Pollock D.D."/>
            <person name="Pourmand N."/>
            <person name="Raney B.J."/>
            <person name="Roessler K.A."/>
            <person name="Sanford J.R."/>
            <person name="Sawyer R.H."/>
            <person name="Schmidt C.J."/>
            <person name="Triplett E.W."/>
            <person name="Tuberville T.D."/>
            <person name="Venegas-Anaya M."/>
            <person name="Howard J.T."/>
            <person name="Jarvis E.D."/>
            <person name="Guillette L.J.Jr."/>
            <person name="Glenn T.C."/>
            <person name="Green R.E."/>
            <person name="Ray D.A."/>
        </authorList>
    </citation>
    <scope>NUCLEOTIDE SEQUENCE [LARGE SCALE GENOMIC DNA]</scope>
    <source>
        <strain evidence="1">KSC_2009_1</strain>
    </source>
</reference>